<feature type="compositionally biased region" description="Basic and acidic residues" evidence="7">
    <location>
        <begin position="754"/>
        <end position="766"/>
    </location>
</feature>
<dbReference type="SMART" id="SM00356">
    <property type="entry name" value="ZnF_C3H1"/>
    <property type="match status" value="3"/>
</dbReference>
<dbReference type="PANTHER" id="PTHR13119">
    <property type="entry name" value="ZINC FINGER CCCH DOMAIN-CONTAINING PROTEI"/>
    <property type="match status" value="1"/>
</dbReference>
<feature type="compositionally biased region" description="Pro residues" evidence="7">
    <location>
        <begin position="796"/>
        <end position="812"/>
    </location>
</feature>
<feature type="domain" description="C3H1-type" evidence="8">
    <location>
        <begin position="385"/>
        <end position="412"/>
    </location>
</feature>
<evidence type="ECO:0000256" key="2">
    <source>
        <dbReference type="ARBA" id="ARBA00022723"/>
    </source>
</evidence>
<feature type="zinc finger region" description="C3H1-type" evidence="6">
    <location>
        <begin position="385"/>
        <end position="412"/>
    </location>
</feature>
<dbReference type="GO" id="GO:0045892">
    <property type="term" value="P:negative regulation of DNA-templated transcription"/>
    <property type="evidence" value="ECO:0007669"/>
    <property type="project" value="InterPro"/>
</dbReference>
<feature type="zinc finger region" description="C3H1-type" evidence="6">
    <location>
        <begin position="356"/>
        <end position="383"/>
    </location>
</feature>
<feature type="compositionally biased region" description="Pro residues" evidence="7">
    <location>
        <begin position="533"/>
        <end position="542"/>
    </location>
</feature>
<dbReference type="InterPro" id="IPR054361">
    <property type="entry name" value="Znf-CCCH_ZC3H4/6/8"/>
</dbReference>
<dbReference type="Ensembl" id="ENSPMGT00000000322.1">
    <property type="protein sequence ID" value="ENSPMGP00000000307.1"/>
    <property type="gene ID" value="ENSPMGG00000000285.1"/>
</dbReference>
<feature type="compositionally biased region" description="Polar residues" evidence="7">
    <location>
        <begin position="713"/>
        <end position="729"/>
    </location>
</feature>
<evidence type="ECO:0000256" key="6">
    <source>
        <dbReference type="PROSITE-ProRule" id="PRU00723"/>
    </source>
</evidence>
<dbReference type="InterPro" id="IPR041367">
    <property type="entry name" value="Znf-CCCH_4"/>
</dbReference>
<dbReference type="InterPro" id="IPR000571">
    <property type="entry name" value="Znf_CCCH"/>
</dbReference>
<organism evidence="9 10">
    <name type="scientific">Periophthalmus magnuspinnatus</name>
    <dbReference type="NCBI Taxonomy" id="409849"/>
    <lineage>
        <taxon>Eukaryota</taxon>
        <taxon>Metazoa</taxon>
        <taxon>Chordata</taxon>
        <taxon>Craniata</taxon>
        <taxon>Vertebrata</taxon>
        <taxon>Euteleostomi</taxon>
        <taxon>Actinopterygii</taxon>
        <taxon>Neopterygii</taxon>
        <taxon>Teleostei</taxon>
        <taxon>Neoteleostei</taxon>
        <taxon>Acanthomorphata</taxon>
        <taxon>Gobiaria</taxon>
        <taxon>Gobiiformes</taxon>
        <taxon>Gobioidei</taxon>
        <taxon>Gobiidae</taxon>
        <taxon>Oxudercinae</taxon>
        <taxon>Periophthalmus</taxon>
    </lineage>
</organism>
<dbReference type="Proteomes" id="UP000261520">
    <property type="component" value="Unplaced"/>
</dbReference>
<feature type="domain" description="C3H1-type" evidence="8">
    <location>
        <begin position="356"/>
        <end position="383"/>
    </location>
</feature>
<keyword evidence="5 6" id="KW-0862">Zinc</keyword>
<feature type="compositionally biased region" description="Basic residues" evidence="7">
    <location>
        <begin position="232"/>
        <end position="246"/>
    </location>
</feature>
<feature type="compositionally biased region" description="Basic and acidic residues" evidence="7">
    <location>
        <begin position="197"/>
        <end position="213"/>
    </location>
</feature>
<feature type="zinc finger region" description="C3H1-type" evidence="6">
    <location>
        <begin position="414"/>
        <end position="437"/>
    </location>
</feature>
<feature type="compositionally biased region" description="Basic and acidic residues" evidence="7">
    <location>
        <begin position="344"/>
        <end position="354"/>
    </location>
</feature>
<keyword evidence="2 6" id="KW-0479">Metal-binding</keyword>
<dbReference type="GO" id="GO:0003723">
    <property type="term" value="F:RNA binding"/>
    <property type="evidence" value="ECO:0007669"/>
    <property type="project" value="InterPro"/>
</dbReference>
<feature type="compositionally biased region" description="Basic and acidic residues" evidence="7">
    <location>
        <begin position="1055"/>
        <end position="1068"/>
    </location>
</feature>
<dbReference type="Gene3D" id="4.10.1000.10">
    <property type="entry name" value="Zinc finger, CCCH-type"/>
    <property type="match status" value="1"/>
</dbReference>
<feature type="compositionally biased region" description="Low complexity" evidence="7">
    <location>
        <begin position="578"/>
        <end position="598"/>
    </location>
</feature>
<dbReference type="SUPFAM" id="SSF90229">
    <property type="entry name" value="CCCH zinc finger"/>
    <property type="match status" value="3"/>
</dbReference>
<feature type="compositionally biased region" description="Acidic residues" evidence="7">
    <location>
        <begin position="253"/>
        <end position="276"/>
    </location>
</feature>
<dbReference type="GO" id="GO:0008270">
    <property type="term" value="F:zinc ion binding"/>
    <property type="evidence" value="ECO:0007669"/>
    <property type="project" value="UniProtKB-KW"/>
</dbReference>
<feature type="compositionally biased region" description="Polar residues" evidence="7">
    <location>
        <begin position="642"/>
        <end position="655"/>
    </location>
</feature>
<feature type="compositionally biased region" description="Acidic residues" evidence="7">
    <location>
        <begin position="25"/>
        <end position="49"/>
    </location>
</feature>
<feature type="compositionally biased region" description="Acidic residues" evidence="7">
    <location>
        <begin position="452"/>
        <end position="463"/>
    </location>
</feature>
<feature type="compositionally biased region" description="Pro residues" evidence="7">
    <location>
        <begin position="474"/>
        <end position="491"/>
    </location>
</feature>
<feature type="compositionally biased region" description="Pro residues" evidence="7">
    <location>
        <begin position="881"/>
        <end position="900"/>
    </location>
</feature>
<feature type="compositionally biased region" description="Low complexity" evidence="7">
    <location>
        <begin position="986"/>
        <end position="1004"/>
    </location>
</feature>
<feature type="compositionally biased region" description="Basic and acidic residues" evidence="7">
    <location>
        <begin position="72"/>
        <end position="91"/>
    </location>
</feature>
<dbReference type="Pfam" id="PF22623">
    <property type="entry name" value="zf-CCCH_9"/>
    <property type="match status" value="1"/>
</dbReference>
<feature type="domain" description="C3H1-type" evidence="8">
    <location>
        <begin position="414"/>
        <end position="437"/>
    </location>
</feature>
<dbReference type="InterPro" id="IPR036855">
    <property type="entry name" value="Znf_CCCH_sf"/>
</dbReference>
<evidence type="ECO:0000313" key="9">
    <source>
        <dbReference type="Ensembl" id="ENSPMGP00000000307.1"/>
    </source>
</evidence>
<evidence type="ECO:0000256" key="4">
    <source>
        <dbReference type="ARBA" id="ARBA00022771"/>
    </source>
</evidence>
<feature type="region of interest" description="Disordered" evidence="7">
    <location>
        <begin position="1"/>
        <end position="354"/>
    </location>
</feature>
<sequence>MAVESMTVHPNSPTSNHEHNSLLTDEPEDGELEEGELEDDGAEMEEEDTGAAGARSGDGADEANPGTGEPGEDSKRSRDRHHSGESEDDRGHRRKRKRKKEREREKRRTKKKRKSKHKRHTSSNDEHSDFSEDSDYSPSEKRKYRDYSPPYHGGYSSSKKSSYMKMDKPNYGGYDDYDEDNYEGEEEEEIPEEEYDDFTKELNQYRKAKEGGRPGRTRGRMRSLRGRGGMRGSRRGRGGGRGRGGRGGKLGDDEGDGYGEDMEYTEEDYDHEDGYDDYSKELSQYKKTKDRGRGKGGRVRGRGRGMRGMLRGGKGRGRGRGRGEPGHDEDHSGDMDNGDGPTDGGRRGHSDKPMDKKGKAICKYYMEGRCTWGEHCNFSHDIELPKKKELCKFYITGFCARADHCPYMHPHEFPCKLFHTTGHCVNGDECMFSHDKLNDDTQELLSKMLAEDAEAGAEDEKEVEELKKQGINPLPKPPPGVGLLPTPPRPLPLEASASPDFTGGDLGSNQPPAVVPPPNPQPALPEAALYQGPAPPSPPMGPPAHGAGGGGSAGKKIPSLFEIKVQPTGQLAQKLAVGQTPAGAQGQPPQGAPGAAPTHFPTPAGVLPPDIPDFGPSGTPMGGGYPGDHGGPPGPDQGAGNYMNSFFNQDGTQSEGAIPEQGGVTVPDFLPPAQRVLFMRIQQKQHEEEERARRQAEGDSGNWYSSEEEDGGSSVTSILKTLRQQSQAPVKSEAPPNDPRLLKTSTTAPPSRPMDPRLARDPRLLRTGEAPQGSDCAPSGPPADPRLARFSSPQQPLNPKPEPPLVYKPPPLTAAAVEEEEPERVLREKPVPIPLEPLLGLQLRDPRQQLQQFSHIKKDTVLPLPAFSKAVTWSPQDLLPLPLPKQDPLPLPLGIPPAPSFDPRLSRAQPAPVEPSPGSSVPDLQLLSRILKTVNSSSTQSPPLPSATPPQDKKTDLRSDPRVSRKGPLDPRLQPQKSSLKQVLDSAASASPPSGSQSPPTTAPYDPRLLSSGGTGRAGTSVALGGTNVFGSISLYDPRTHKPDSPGGGGSPSETRSDPKSKSKEPLFIRKSALDLSEPEKSSEQGTDRYNSYNRPRPKPAPSPNHGPQGGECTACRCPPCLGWSNRVRQEVGAVPLMGAALWTQSRPPQSRTMLHSKMFLKDLTPQPHLSAN</sequence>
<feature type="region of interest" description="Disordered" evidence="7">
    <location>
        <begin position="452"/>
        <end position="832"/>
    </location>
</feature>
<dbReference type="InterPro" id="IPR045124">
    <property type="entry name" value="Su(sable)-like"/>
</dbReference>
<feature type="compositionally biased region" description="Basic residues" evidence="7">
    <location>
        <begin position="92"/>
        <end position="121"/>
    </location>
</feature>
<keyword evidence="1" id="KW-0597">Phosphoprotein</keyword>
<feature type="compositionally biased region" description="Gly residues" evidence="7">
    <location>
        <begin position="620"/>
        <end position="631"/>
    </location>
</feature>
<feature type="compositionally biased region" description="Basic and acidic residues" evidence="7">
    <location>
        <begin position="684"/>
        <end position="697"/>
    </location>
</feature>
<evidence type="ECO:0000313" key="10">
    <source>
        <dbReference type="Proteomes" id="UP000261520"/>
    </source>
</evidence>
<keyword evidence="4 6" id="KW-0863">Zinc-finger</keyword>
<evidence type="ECO:0000259" key="8">
    <source>
        <dbReference type="PROSITE" id="PS50103"/>
    </source>
</evidence>
<evidence type="ECO:0000256" key="5">
    <source>
        <dbReference type="ARBA" id="ARBA00022833"/>
    </source>
</evidence>
<keyword evidence="10" id="KW-1185">Reference proteome</keyword>
<reference evidence="9" key="1">
    <citation type="submission" date="2025-08" db="UniProtKB">
        <authorList>
            <consortium name="Ensembl"/>
        </authorList>
    </citation>
    <scope>IDENTIFICATION</scope>
</reference>
<dbReference type="AlphaFoldDB" id="A0A3B3Z6T3"/>
<protein>
    <recommendedName>
        <fullName evidence="8">C3H1-type domain-containing protein</fullName>
    </recommendedName>
</protein>
<accession>A0A3B3Z6T3</accession>
<name>A0A3B3Z6T3_9GOBI</name>
<feature type="compositionally biased region" description="Basic and acidic residues" evidence="7">
    <location>
        <begin position="321"/>
        <end position="334"/>
    </location>
</feature>
<proteinExistence type="predicted"/>
<dbReference type="Pfam" id="PF14608">
    <property type="entry name" value="zf-CCCH_2"/>
    <property type="match status" value="1"/>
</dbReference>
<dbReference type="Gene3D" id="2.30.30.1190">
    <property type="match status" value="1"/>
</dbReference>
<feature type="compositionally biased region" description="Basic and acidic residues" evidence="7">
    <location>
        <begin position="951"/>
        <end position="969"/>
    </location>
</feature>
<feature type="compositionally biased region" description="Pro residues" evidence="7">
    <location>
        <begin position="513"/>
        <end position="523"/>
    </location>
</feature>
<evidence type="ECO:0000256" key="1">
    <source>
        <dbReference type="ARBA" id="ARBA00022553"/>
    </source>
</evidence>
<evidence type="ECO:0000256" key="7">
    <source>
        <dbReference type="SAM" id="MobiDB-lite"/>
    </source>
</evidence>
<feature type="compositionally biased region" description="Basic and acidic residues" evidence="7">
    <location>
        <begin position="1078"/>
        <end position="1087"/>
    </location>
</feature>
<dbReference type="Pfam" id="PF18044">
    <property type="entry name" value="zf-CCCH_4"/>
    <property type="match status" value="1"/>
</dbReference>
<reference evidence="9" key="2">
    <citation type="submission" date="2025-09" db="UniProtKB">
        <authorList>
            <consortium name="Ensembl"/>
        </authorList>
    </citation>
    <scope>IDENTIFICATION</scope>
</reference>
<dbReference type="GO" id="GO:0005634">
    <property type="term" value="C:nucleus"/>
    <property type="evidence" value="ECO:0007669"/>
    <property type="project" value="TreeGrafter"/>
</dbReference>
<dbReference type="PANTHER" id="PTHR13119:SF23">
    <property type="entry name" value="ZINC FINGER CCCH DOMAIN-CONTAINING PROTEIN 4"/>
    <property type="match status" value="1"/>
</dbReference>
<feature type="compositionally biased region" description="Low complexity" evidence="7">
    <location>
        <begin position="147"/>
        <end position="164"/>
    </location>
</feature>
<evidence type="ECO:0000256" key="3">
    <source>
        <dbReference type="ARBA" id="ARBA00022737"/>
    </source>
</evidence>
<keyword evidence="3" id="KW-0677">Repeat</keyword>
<feature type="compositionally biased region" description="Basic residues" evidence="7">
    <location>
        <begin position="215"/>
        <end position="225"/>
    </location>
</feature>
<feature type="compositionally biased region" description="Acidic residues" evidence="7">
    <location>
        <begin position="175"/>
        <end position="196"/>
    </location>
</feature>
<feature type="region of interest" description="Disordered" evidence="7">
    <location>
        <begin position="877"/>
        <end position="1112"/>
    </location>
</feature>
<dbReference type="STRING" id="409849.ENSPMGP00000000307"/>
<feature type="compositionally biased region" description="Basic residues" evidence="7">
    <location>
        <begin position="286"/>
        <end position="305"/>
    </location>
</feature>
<dbReference type="PROSITE" id="PS50103">
    <property type="entry name" value="ZF_C3H1"/>
    <property type="match status" value="3"/>
</dbReference>